<evidence type="ECO:0000256" key="4">
    <source>
        <dbReference type="ARBA" id="ARBA00022840"/>
    </source>
</evidence>
<comment type="subcellular location">
    <subcellularLocation>
        <location evidence="5">Cytoplasm</location>
    </subcellularLocation>
</comment>
<dbReference type="SUPFAM" id="SSF56801">
    <property type="entry name" value="Acetyl-CoA synthetase-like"/>
    <property type="match status" value="1"/>
</dbReference>
<reference evidence="8" key="1">
    <citation type="submission" date="2021-12" db="EMBL/GenBank/DDBJ databases">
        <title>Alicyclobacillaceae gen. nov., sp. nov., isolated from chalcocite enrichment system.</title>
        <authorList>
            <person name="Jiang Z."/>
        </authorList>
    </citation>
    <scope>NUCLEOTIDE SEQUENCE</scope>
    <source>
        <strain evidence="8">MYW30-H2</strain>
    </source>
</reference>
<dbReference type="CDD" id="cd05945">
    <property type="entry name" value="DltA"/>
    <property type="match status" value="1"/>
</dbReference>
<proteinExistence type="inferred from homology"/>
<feature type="domain" description="AMP-dependent synthetase/ligase" evidence="6">
    <location>
        <begin position="8"/>
        <end position="361"/>
    </location>
</feature>
<dbReference type="Pfam" id="PF00501">
    <property type="entry name" value="AMP-binding"/>
    <property type="match status" value="1"/>
</dbReference>
<dbReference type="InterPro" id="IPR042099">
    <property type="entry name" value="ANL_N_sf"/>
</dbReference>
<dbReference type="NCBIfam" id="TIGR01734">
    <property type="entry name" value="D-ala-DACP-lig"/>
    <property type="match status" value="1"/>
</dbReference>
<accession>A0ABY4CDV9</accession>
<dbReference type="NCBIfam" id="NF003417">
    <property type="entry name" value="PRK04813.1"/>
    <property type="match status" value="1"/>
</dbReference>
<dbReference type="InterPro" id="IPR045851">
    <property type="entry name" value="AMP-bd_C_sf"/>
</dbReference>
<feature type="binding site" evidence="5">
    <location>
        <begin position="293"/>
        <end position="298"/>
    </location>
    <ligand>
        <name>ATP</name>
        <dbReference type="ChEBI" id="CHEBI:30616"/>
    </ligand>
</feature>
<comment type="similarity">
    <text evidence="5">Belongs to the ATP-dependent AMP-binding enzyme family. DltA subfamily.</text>
</comment>
<dbReference type="InterPro" id="IPR010072">
    <property type="entry name" value="DltA"/>
</dbReference>
<gene>
    <name evidence="5 8" type="primary">dltA</name>
    <name evidence="8" type="ORF">LSG31_11895</name>
</gene>
<evidence type="ECO:0000256" key="1">
    <source>
        <dbReference type="ARBA" id="ARBA00022490"/>
    </source>
</evidence>
<sequence length="510" mass="57380">MNILQQVFHNANEHPNRTAFKNRKECITYQELWEQSDALAHWIAARFGSEKTPIVVYGHKEPLMLVCFLACVKTGRAYIPVDLSTPLDRLERILLNSKTKLVLSPIESPNMTSTAISVLRGTDLATVISQNKGKTLSSDNWGEGEDNFYIMYTSGSTGEPKGVQITHQCLSSFLHWMIDHFGIQKNSTFLNQAPLSFDLSVMDLYTSLVSGGTIWSVDQEMIANPRILFEELKTSHLTVWVSTPSFAELCLRDSSFHEELIPHLRTFLFCGETLHGTTARNLINRFPKIKLYNTYGPTEATVAVASIQITESILEQFSQLPVGVVKADCEIQIINEKGECLAEGEKGEIIIFGPSVSPGYYQNEEKTHQRFFMMSGKRGYRTGDIGYLEQGLLFFHGRSDYQVKLQGYRIELEDIEENLLKLPSVSHAAVIPKYKNNVCEYLTAFVVSESNSDSVSAENHLSLALALKKELANYIPSYMIPRKIVFKKHLPLTANGKIDRNALASEGFKE</sequence>
<protein>
    <recommendedName>
        <fullName evidence="5">D-alanine--D-alanyl carrier protein ligase</fullName>
        <shortName evidence="5">DCL</shortName>
        <ecNumber evidence="5">6.2.1.54</ecNumber>
    </recommendedName>
    <alternativeName>
        <fullName evidence="5">D-alanine--poly(phosphoribitol) ligase subunit 1</fullName>
    </alternativeName>
    <alternativeName>
        <fullName evidence="5">D-alanine-activating enzyme</fullName>
        <shortName evidence="5">DAE</shortName>
    </alternativeName>
</protein>
<dbReference type="GO" id="GO:0016874">
    <property type="term" value="F:ligase activity"/>
    <property type="evidence" value="ECO:0007669"/>
    <property type="project" value="UniProtKB-KW"/>
</dbReference>
<comment type="function">
    <text evidence="5">Catalyzes the first step in the D-alanylation of lipoteichoic acid (LTA), the activation of D-alanine and its transfer onto the D-alanyl carrier protein (Dcp) DltC. In an ATP-dependent two-step reaction, forms a high energy D-alanyl-AMP intermediate, followed by transfer of the D-alanyl residue as a thiol ester to the phosphopantheinyl prosthetic group of the Dcp. D-alanylation of LTA plays an important role in modulating the properties of the cell wall in Gram-positive bacteria, influencing the net charge of the cell wall.</text>
</comment>
<feature type="binding site" evidence="5">
    <location>
        <position position="384"/>
    </location>
    <ligand>
        <name>ATP</name>
        <dbReference type="ChEBI" id="CHEBI:30616"/>
    </ligand>
</feature>
<keyword evidence="1 5" id="KW-0963">Cytoplasm</keyword>
<comment type="caution">
    <text evidence="5">Lacks conserved residue(s) required for the propagation of feature annotation.</text>
</comment>
<dbReference type="InterPro" id="IPR044507">
    <property type="entry name" value="DltA-like"/>
</dbReference>
<feature type="binding site" evidence="5">
    <location>
        <position position="497"/>
    </location>
    <ligand>
        <name>ATP</name>
        <dbReference type="ChEBI" id="CHEBI:30616"/>
    </ligand>
</feature>
<name>A0ABY4CDV9_9BACL</name>
<comment type="catalytic activity">
    <reaction evidence="5">
        <text>holo-[D-alanyl-carrier protein] + D-alanine + ATP = D-alanyl-[D-alanyl-carrier protein] + AMP + diphosphate</text>
        <dbReference type="Rhea" id="RHEA:55132"/>
        <dbReference type="Rhea" id="RHEA-COMP:14102"/>
        <dbReference type="Rhea" id="RHEA-COMP:14103"/>
        <dbReference type="ChEBI" id="CHEBI:30616"/>
        <dbReference type="ChEBI" id="CHEBI:33019"/>
        <dbReference type="ChEBI" id="CHEBI:57416"/>
        <dbReference type="ChEBI" id="CHEBI:64479"/>
        <dbReference type="ChEBI" id="CHEBI:138620"/>
        <dbReference type="ChEBI" id="CHEBI:456215"/>
        <dbReference type="EC" id="6.2.1.54"/>
    </reaction>
</comment>
<feature type="binding site" evidence="5">
    <location>
        <begin position="153"/>
        <end position="154"/>
    </location>
    <ligand>
        <name>ATP</name>
        <dbReference type="ChEBI" id="CHEBI:30616"/>
    </ligand>
</feature>
<dbReference type="Pfam" id="PF13193">
    <property type="entry name" value="AMP-binding_C"/>
    <property type="match status" value="1"/>
</dbReference>
<dbReference type="Gene3D" id="3.40.50.12780">
    <property type="entry name" value="N-terminal domain of ligase-like"/>
    <property type="match status" value="1"/>
</dbReference>
<evidence type="ECO:0000256" key="3">
    <source>
        <dbReference type="ARBA" id="ARBA00022741"/>
    </source>
</evidence>
<dbReference type="InterPro" id="IPR000873">
    <property type="entry name" value="AMP-dep_synth/lig_dom"/>
</dbReference>
<dbReference type="PANTHER" id="PTHR45398">
    <property type="match status" value="1"/>
</dbReference>
<organism evidence="8 9">
    <name type="scientific">Fodinisporobacter ferrooxydans</name>
    <dbReference type="NCBI Taxonomy" id="2901836"/>
    <lineage>
        <taxon>Bacteria</taxon>
        <taxon>Bacillati</taxon>
        <taxon>Bacillota</taxon>
        <taxon>Bacilli</taxon>
        <taxon>Bacillales</taxon>
        <taxon>Alicyclobacillaceae</taxon>
        <taxon>Fodinisporobacter</taxon>
    </lineage>
</organism>
<evidence type="ECO:0000256" key="5">
    <source>
        <dbReference type="HAMAP-Rule" id="MF_00593"/>
    </source>
</evidence>
<evidence type="ECO:0000313" key="8">
    <source>
        <dbReference type="EMBL" id="UOF88655.1"/>
    </source>
</evidence>
<keyword evidence="4 5" id="KW-0067">ATP-binding</keyword>
<dbReference type="EMBL" id="CP089291">
    <property type="protein sequence ID" value="UOF88655.1"/>
    <property type="molecule type" value="Genomic_DNA"/>
</dbReference>
<dbReference type="Gene3D" id="3.30.300.30">
    <property type="match status" value="1"/>
</dbReference>
<dbReference type="PANTHER" id="PTHR45398:SF1">
    <property type="entry name" value="ENZYME, PUTATIVE (JCVI)-RELATED"/>
    <property type="match status" value="1"/>
</dbReference>
<dbReference type="NCBIfam" id="TIGR01733">
    <property type="entry name" value="AA-adenyl-dom"/>
    <property type="match status" value="1"/>
</dbReference>
<comment type="pathway">
    <text evidence="5">Cell wall biogenesis; lipoteichoic acid biosynthesis.</text>
</comment>
<keyword evidence="3 5" id="KW-0547">Nucleotide-binding</keyword>
<dbReference type="Proteomes" id="UP000830167">
    <property type="component" value="Chromosome"/>
</dbReference>
<dbReference type="HAMAP" id="MF_00593">
    <property type="entry name" value="DltA"/>
    <property type="match status" value="1"/>
</dbReference>
<evidence type="ECO:0000313" key="9">
    <source>
        <dbReference type="Proteomes" id="UP000830167"/>
    </source>
</evidence>
<dbReference type="RefSeq" id="WP_347435332.1">
    <property type="nucleotide sequence ID" value="NZ_CP089291.1"/>
</dbReference>
<keyword evidence="9" id="KW-1185">Reference proteome</keyword>
<dbReference type="PROSITE" id="PS00455">
    <property type="entry name" value="AMP_BINDING"/>
    <property type="match status" value="1"/>
</dbReference>
<evidence type="ECO:0000259" key="7">
    <source>
        <dbReference type="Pfam" id="PF13193"/>
    </source>
</evidence>
<feature type="binding site" evidence="5">
    <location>
        <position position="198"/>
    </location>
    <ligand>
        <name>D-alanine</name>
        <dbReference type="ChEBI" id="CHEBI:57416"/>
    </ligand>
</feature>
<keyword evidence="2 5" id="KW-0436">Ligase</keyword>
<dbReference type="EC" id="6.2.1.54" evidence="5"/>
<feature type="binding site" evidence="5">
    <location>
        <position position="497"/>
    </location>
    <ligand>
        <name>D-alanine</name>
        <dbReference type="ChEBI" id="CHEBI:57416"/>
    </ligand>
</feature>
<dbReference type="InterPro" id="IPR020845">
    <property type="entry name" value="AMP-binding_CS"/>
</dbReference>
<evidence type="ECO:0000259" key="6">
    <source>
        <dbReference type="Pfam" id="PF00501"/>
    </source>
</evidence>
<feature type="domain" description="AMP-binding enzyme C-terminal" evidence="7">
    <location>
        <begin position="415"/>
        <end position="497"/>
    </location>
</feature>
<evidence type="ECO:0000256" key="2">
    <source>
        <dbReference type="ARBA" id="ARBA00022598"/>
    </source>
</evidence>
<dbReference type="InterPro" id="IPR010071">
    <property type="entry name" value="AA_adenyl_dom"/>
</dbReference>
<feature type="binding site" evidence="5">
    <location>
        <position position="302"/>
    </location>
    <ligand>
        <name>D-alanine</name>
        <dbReference type="ChEBI" id="CHEBI:57416"/>
    </ligand>
</feature>
<dbReference type="InterPro" id="IPR025110">
    <property type="entry name" value="AMP-bd_C"/>
</dbReference>